<evidence type="ECO:0000313" key="7">
    <source>
        <dbReference type="Proteomes" id="UP000196594"/>
    </source>
</evidence>
<keyword evidence="3 4" id="KW-0456">Lyase</keyword>
<dbReference type="EC" id="4.3.1.18" evidence="4"/>
<dbReference type="InterPro" id="IPR036052">
    <property type="entry name" value="TrpB-like_PALP_sf"/>
</dbReference>
<feature type="modified residue" description="N6-(pyridoxal phosphate)lysine" evidence="4">
    <location>
        <position position="118"/>
    </location>
</feature>
<comment type="caution">
    <text evidence="6">The sequence shown here is derived from an EMBL/GenBank/DDBJ whole genome shotgun (WGS) entry which is preliminary data.</text>
</comment>
<evidence type="ECO:0000256" key="3">
    <source>
        <dbReference type="ARBA" id="ARBA00023239"/>
    </source>
</evidence>
<dbReference type="NCBIfam" id="NF002823">
    <property type="entry name" value="PRK02991.1"/>
    <property type="match status" value="1"/>
</dbReference>
<keyword evidence="7" id="KW-1185">Reference proteome</keyword>
<dbReference type="RefSeq" id="WP_087618033.1">
    <property type="nucleotide sequence ID" value="NZ_JAFBEY010000015.1"/>
</dbReference>
<sequence length="442" mass="49350">MNQQILNLDALKARFPLIEKLQSEQYVFWENENVAKDSQVSEQVTLDMIQDAENRLKRFSSYIKVAFPITRFSDGIIESELKEIASMKKLIEGRRGFNIPGKLMLKCDHALPIAGSIKARGGIYEVLSHAEKLANDAGMITEQDDYAIFHSEEFRKFFSQYKVAVGSTGNLGLSIGIISAELGFQVTVHMSIEAKEWKKELLREKGVEVIEYESDYTSAVENGRQVAELDPSCHFVDDENSIDLFLGYSVAGLRLKEQLQQAKITVDANHPLFVYLPCGVGGAPGGIAYTLKQIYGEYIHIFFAEPFASPCMLLGLMTGMHDKISVNDIGLSNRTEADGLAVGRPSRFVGTLMESVISGCYTVDDSFLFRSLKGMFETENIFMEPSAHAGVYGPIELMMQGTSYIEKHGLTDKMENATHIIWSTGGDLVPEELRQQYLQTEI</sequence>
<evidence type="ECO:0000313" key="6">
    <source>
        <dbReference type="EMBL" id="OUZ38242.1"/>
    </source>
</evidence>
<dbReference type="SUPFAM" id="SSF53686">
    <property type="entry name" value="Tryptophan synthase beta subunit-like PLP-dependent enzymes"/>
    <property type="match status" value="1"/>
</dbReference>
<dbReference type="EMBL" id="NHNT01000010">
    <property type="protein sequence ID" value="OUZ38242.1"/>
    <property type="molecule type" value="Genomic_DNA"/>
</dbReference>
<evidence type="ECO:0000256" key="1">
    <source>
        <dbReference type="ARBA" id="ARBA00001933"/>
    </source>
</evidence>
<dbReference type="InterPro" id="IPR050147">
    <property type="entry name" value="Ser/Thr_Dehydratase"/>
</dbReference>
<accession>A0ABX3ZF12</accession>
<dbReference type="HAMAP" id="MF_01030">
    <property type="entry name" value="D_Ser_dehydrat"/>
    <property type="match status" value="1"/>
</dbReference>
<evidence type="ECO:0000256" key="2">
    <source>
        <dbReference type="ARBA" id="ARBA00022898"/>
    </source>
</evidence>
<dbReference type="InterPro" id="IPR001926">
    <property type="entry name" value="TrpB-like_PALP"/>
</dbReference>
<dbReference type="InterPro" id="IPR011780">
    <property type="entry name" value="D_Ser_am_lyase"/>
</dbReference>
<reference evidence="6 7" key="1">
    <citation type="journal article" date="2017" name="Int. J. Syst. Evol. Microbiol.">
        <title>Solibacillus kalamii sp. nov., isolated from a high-efficiency particulate arrestance filter system used in the International Space Station.</title>
        <authorList>
            <person name="Checinska Sielaff A."/>
            <person name="Kumar R.M."/>
            <person name="Pal D."/>
            <person name="Mayilraj S."/>
            <person name="Venkateswaran K."/>
        </authorList>
    </citation>
    <scope>NUCLEOTIDE SEQUENCE [LARGE SCALE GENOMIC DNA]</scope>
    <source>
        <strain evidence="6 7">ISSFR-015</strain>
    </source>
</reference>
<evidence type="ECO:0000256" key="4">
    <source>
        <dbReference type="HAMAP-Rule" id="MF_01030"/>
    </source>
</evidence>
<feature type="domain" description="Tryptophan synthase beta chain-like PALP" evidence="5">
    <location>
        <begin position="101"/>
        <end position="394"/>
    </location>
</feature>
<proteinExistence type="inferred from homology"/>
<dbReference type="PANTHER" id="PTHR48078:SF9">
    <property type="entry name" value="D-SERINE DEHYDRATASE"/>
    <property type="match status" value="1"/>
</dbReference>
<dbReference type="Pfam" id="PF00291">
    <property type="entry name" value="PALP"/>
    <property type="match status" value="1"/>
</dbReference>
<dbReference type="Proteomes" id="UP000196594">
    <property type="component" value="Unassembled WGS sequence"/>
</dbReference>
<protein>
    <recommendedName>
        <fullName evidence="4">Probable D-serine dehydratase</fullName>
        <ecNumber evidence="4">4.3.1.18</ecNumber>
    </recommendedName>
    <alternativeName>
        <fullName evidence="4">D-serine deaminase</fullName>
        <shortName evidence="4">DSD</shortName>
    </alternativeName>
</protein>
<name>A0ABX3ZF12_9BACL</name>
<gene>
    <name evidence="4" type="primary">dsdA</name>
    <name evidence="6" type="ORF">CBM15_14255</name>
</gene>
<dbReference type="NCBIfam" id="TIGR02035">
    <property type="entry name" value="D_Ser_am_lyase"/>
    <property type="match status" value="1"/>
</dbReference>
<dbReference type="PANTHER" id="PTHR48078">
    <property type="entry name" value="THREONINE DEHYDRATASE, MITOCHONDRIAL-RELATED"/>
    <property type="match status" value="1"/>
</dbReference>
<comment type="cofactor">
    <cofactor evidence="1 4">
        <name>pyridoxal 5'-phosphate</name>
        <dbReference type="ChEBI" id="CHEBI:597326"/>
    </cofactor>
</comment>
<evidence type="ECO:0000259" key="5">
    <source>
        <dbReference type="Pfam" id="PF00291"/>
    </source>
</evidence>
<organism evidence="6 7">
    <name type="scientific">Solibacillus kalamii</name>
    <dbReference type="NCBI Taxonomy" id="1748298"/>
    <lineage>
        <taxon>Bacteria</taxon>
        <taxon>Bacillati</taxon>
        <taxon>Bacillota</taxon>
        <taxon>Bacilli</taxon>
        <taxon>Bacillales</taxon>
        <taxon>Caryophanaceae</taxon>
        <taxon>Solibacillus</taxon>
    </lineage>
</organism>
<dbReference type="Gene3D" id="3.40.50.1100">
    <property type="match status" value="2"/>
</dbReference>
<comment type="similarity">
    <text evidence="4">Belongs to the serine/threonine dehydratase family. DsdA subfamily.</text>
</comment>
<keyword evidence="2 4" id="KW-0663">Pyridoxal phosphate</keyword>
<comment type="catalytic activity">
    <reaction evidence="4">
        <text>D-serine = pyruvate + NH4(+)</text>
        <dbReference type="Rhea" id="RHEA:13977"/>
        <dbReference type="ChEBI" id="CHEBI:15361"/>
        <dbReference type="ChEBI" id="CHEBI:28938"/>
        <dbReference type="ChEBI" id="CHEBI:35247"/>
        <dbReference type="EC" id="4.3.1.18"/>
    </reaction>
</comment>